<dbReference type="EMBL" id="MJMI01000044">
    <property type="protein sequence ID" value="OLQ95159.1"/>
    <property type="molecule type" value="Genomic_DNA"/>
</dbReference>
<organism evidence="1 2">
    <name type="scientific">Vibrio ponticus</name>
    <dbReference type="NCBI Taxonomy" id="265668"/>
    <lineage>
        <taxon>Bacteria</taxon>
        <taxon>Pseudomonadati</taxon>
        <taxon>Pseudomonadota</taxon>
        <taxon>Gammaproteobacteria</taxon>
        <taxon>Vibrionales</taxon>
        <taxon>Vibrionaceae</taxon>
        <taxon>Vibrio</taxon>
    </lineage>
</organism>
<gene>
    <name evidence="1" type="ORF">BIY21_06825</name>
</gene>
<reference evidence="1 2" key="1">
    <citation type="submission" date="2016-09" db="EMBL/GenBank/DDBJ databases">
        <title>Genomic Taxonomy of the Vibrionaceae.</title>
        <authorList>
            <person name="Gonzalez-Castillo A."/>
            <person name="Gomez-Gil B."/>
            <person name="Enciso-Ibarra K."/>
        </authorList>
    </citation>
    <scope>NUCLEOTIDE SEQUENCE [LARGE SCALE GENOMIC DNA]</scope>
    <source>
        <strain evidence="1 2">CAIM 1731</strain>
    </source>
</reference>
<evidence type="ECO:0000313" key="1">
    <source>
        <dbReference type="EMBL" id="OLQ95159.1"/>
    </source>
</evidence>
<keyword evidence="2" id="KW-1185">Reference proteome</keyword>
<dbReference type="RefSeq" id="WP_075647979.1">
    <property type="nucleotide sequence ID" value="NZ_AP019657.1"/>
</dbReference>
<evidence type="ECO:0000313" key="2">
    <source>
        <dbReference type="Proteomes" id="UP000186206"/>
    </source>
</evidence>
<proteinExistence type="predicted"/>
<sequence length="79" mass="9020">MESSKLTILCTRLLEFELTPFLIGVSSGQIAPESNSPKWAELKNKAQNNLLNPQELRELVTLCKYERLALVFELIDELE</sequence>
<dbReference type="Proteomes" id="UP000186206">
    <property type="component" value="Unassembled WGS sequence"/>
</dbReference>
<accession>A0ABX3FQ48</accession>
<comment type="caution">
    <text evidence="1">The sequence shown here is derived from an EMBL/GenBank/DDBJ whole genome shotgun (WGS) entry which is preliminary data.</text>
</comment>
<protein>
    <submittedName>
        <fullName evidence="1">Uncharacterized protein</fullName>
    </submittedName>
</protein>
<name>A0ABX3FQ48_9VIBR</name>